<evidence type="ECO:0000259" key="7">
    <source>
        <dbReference type="PROSITE" id="PS50054"/>
    </source>
</evidence>
<proteinExistence type="inferred from homology"/>
<dbReference type="InterPro" id="IPR050561">
    <property type="entry name" value="PTP"/>
</dbReference>
<dbReference type="AlphaFoldDB" id="A0A8I6TDR2"/>
<dbReference type="Pfam" id="PF14671">
    <property type="entry name" value="DSPn"/>
    <property type="match status" value="1"/>
</dbReference>
<evidence type="ECO:0000256" key="2">
    <source>
        <dbReference type="ARBA" id="ARBA00013064"/>
    </source>
</evidence>
<dbReference type="FunFam" id="3.90.190.10:FF:000006">
    <property type="entry name" value="Dual specificity protein phosphatase CDC14B"/>
    <property type="match status" value="1"/>
</dbReference>
<dbReference type="InterPro" id="IPR016130">
    <property type="entry name" value="Tyr_Pase_AS"/>
</dbReference>
<keyword evidence="3" id="KW-0132">Cell division</keyword>
<dbReference type="Pfam" id="PF00782">
    <property type="entry name" value="DSPc"/>
    <property type="match status" value="1"/>
</dbReference>
<sequence>MDKLTSKALTPKNTKSLTRISPFIKFLREMKDVVEVAEYAEDRLYFITVRNKREMKSTPYVHFFNTDDTLIYHNFYGDFGPLNLGKLYRFCCMLFAKLTSKNYINKKLVYWTILDKKKRANAAFLISAFAVIYLNRSPRDAIGPILKTKHPIAPFVDANMNGVNEAFTIRIIDCLNGLNRAFYFGLVCFSDFDLIEYETYEGTNLDNPGDLSWIVPKKLLAFAGPCGERNGNCPVEFYIGYFKANQVVCVIRLNKSRYDAGIFINHGIDHFNMYFPDGSTPPRGLVQDFLDIVEKCPGAVAVHCKAGLGRTGCLIGAYLMKHYKMSSSEAIAWMRICRPGCVIGAQQTWLDGMQPSLWRAGETYRDLHHGSPEKMRQHKYGIYSVRAKTARENKQDLHSPSQYKEKYLTSVADFEKRRQFAVDDLSYFHFKERLKNKQQNESDLLVREPSNTQGDLLLSARLANLKGSRDQDAEKKPTNP</sequence>
<evidence type="ECO:0000256" key="5">
    <source>
        <dbReference type="ARBA" id="ARBA00022912"/>
    </source>
</evidence>
<dbReference type="OrthoDB" id="266663at2759"/>
<dbReference type="GO" id="GO:0051301">
    <property type="term" value="P:cell division"/>
    <property type="evidence" value="ECO:0007669"/>
    <property type="project" value="UniProtKB-KW"/>
</dbReference>
<dbReference type="EnsemblMetazoa" id="XM_014386459.2">
    <property type="protein sequence ID" value="XP_014241945.1"/>
    <property type="gene ID" value="LOC106662394"/>
</dbReference>
<keyword evidence="6" id="KW-0131">Cell cycle</keyword>
<dbReference type="InterPro" id="IPR044506">
    <property type="entry name" value="CDC14_C"/>
</dbReference>
<dbReference type="InterPro" id="IPR029260">
    <property type="entry name" value="DSPn"/>
</dbReference>
<dbReference type="InterPro" id="IPR000340">
    <property type="entry name" value="Dual-sp_phosphatase_cat-dom"/>
</dbReference>
<organism evidence="9 10">
    <name type="scientific">Cimex lectularius</name>
    <name type="common">Bed bug</name>
    <name type="synonym">Acanthia lectularia</name>
    <dbReference type="NCBI Taxonomy" id="79782"/>
    <lineage>
        <taxon>Eukaryota</taxon>
        <taxon>Metazoa</taxon>
        <taxon>Ecdysozoa</taxon>
        <taxon>Arthropoda</taxon>
        <taxon>Hexapoda</taxon>
        <taxon>Insecta</taxon>
        <taxon>Pterygota</taxon>
        <taxon>Neoptera</taxon>
        <taxon>Paraneoptera</taxon>
        <taxon>Hemiptera</taxon>
        <taxon>Heteroptera</taxon>
        <taxon>Panheteroptera</taxon>
        <taxon>Cimicomorpha</taxon>
        <taxon>Cimicidae</taxon>
        <taxon>Cimex</taxon>
    </lineage>
</organism>
<evidence type="ECO:0000256" key="1">
    <source>
        <dbReference type="ARBA" id="ARBA00007315"/>
    </source>
</evidence>
<dbReference type="PROSITE" id="PS50056">
    <property type="entry name" value="TYR_PHOSPHATASE_2"/>
    <property type="match status" value="1"/>
</dbReference>
<evidence type="ECO:0000313" key="10">
    <source>
        <dbReference type="Proteomes" id="UP000494040"/>
    </source>
</evidence>
<dbReference type="RefSeq" id="XP_014241945.1">
    <property type="nucleotide sequence ID" value="XM_014386459.2"/>
</dbReference>
<name>A0A8I6TDR2_CIMLE</name>
<dbReference type="CDD" id="cd17657">
    <property type="entry name" value="CDC14_N"/>
    <property type="match status" value="1"/>
</dbReference>
<dbReference type="GeneID" id="106662394"/>
<dbReference type="Proteomes" id="UP000494040">
    <property type="component" value="Unassembled WGS sequence"/>
</dbReference>
<feature type="domain" description="Tyrosine specific protein phosphatases" evidence="8">
    <location>
        <begin position="287"/>
        <end position="349"/>
    </location>
</feature>
<dbReference type="KEGG" id="clec:106662394"/>
<evidence type="ECO:0000256" key="4">
    <source>
        <dbReference type="ARBA" id="ARBA00022801"/>
    </source>
</evidence>
<keyword evidence="4" id="KW-0378">Hydrolase</keyword>
<dbReference type="CDD" id="cd14499">
    <property type="entry name" value="CDC14_C"/>
    <property type="match status" value="1"/>
</dbReference>
<evidence type="ECO:0000256" key="6">
    <source>
        <dbReference type="ARBA" id="ARBA00023306"/>
    </source>
</evidence>
<accession>A0A8I6TDR2</accession>
<evidence type="ECO:0000259" key="8">
    <source>
        <dbReference type="PROSITE" id="PS50056"/>
    </source>
</evidence>
<dbReference type="GO" id="GO:0004725">
    <property type="term" value="F:protein tyrosine phosphatase activity"/>
    <property type="evidence" value="ECO:0007669"/>
    <property type="project" value="UniProtKB-EC"/>
</dbReference>
<keyword evidence="5" id="KW-0904">Protein phosphatase</keyword>
<dbReference type="EC" id="3.1.3.48" evidence="2"/>
<dbReference type="PROSITE" id="PS50054">
    <property type="entry name" value="TYR_PHOSPHATASE_DUAL"/>
    <property type="match status" value="1"/>
</dbReference>
<dbReference type="PANTHER" id="PTHR23339">
    <property type="entry name" value="TYROSINE SPECIFIC PROTEIN PHOSPHATASE AND DUAL SPECIFICITY PROTEIN PHOSPHATASE"/>
    <property type="match status" value="1"/>
</dbReference>
<dbReference type="InterPro" id="IPR020422">
    <property type="entry name" value="TYR_PHOSPHATASE_DUAL_dom"/>
</dbReference>
<evidence type="ECO:0000313" key="9">
    <source>
        <dbReference type="EnsemblMetazoa" id="XP_014241945.1"/>
    </source>
</evidence>
<reference evidence="9" key="1">
    <citation type="submission" date="2022-01" db="UniProtKB">
        <authorList>
            <consortium name="EnsemblMetazoa"/>
        </authorList>
    </citation>
    <scope>IDENTIFICATION</scope>
</reference>
<protein>
    <recommendedName>
        <fullName evidence="2">protein-tyrosine-phosphatase</fullName>
        <ecNumber evidence="2">3.1.3.48</ecNumber>
    </recommendedName>
</protein>
<keyword evidence="10" id="KW-1185">Reference proteome</keyword>
<dbReference type="InterPro" id="IPR000387">
    <property type="entry name" value="Tyr_Pase_dom"/>
</dbReference>
<evidence type="ECO:0000256" key="3">
    <source>
        <dbReference type="ARBA" id="ARBA00022618"/>
    </source>
</evidence>
<dbReference type="OMA" id="WVSPKFI"/>
<dbReference type="Gene3D" id="3.90.190.10">
    <property type="entry name" value="Protein tyrosine phosphatase superfamily"/>
    <property type="match status" value="2"/>
</dbReference>
<dbReference type="SUPFAM" id="SSF52799">
    <property type="entry name" value="(Phosphotyrosine protein) phosphatases II"/>
    <property type="match status" value="2"/>
</dbReference>
<comment type="similarity">
    <text evidence="1">Belongs to the protein-tyrosine phosphatase family. Non-receptor class CDC14 subfamily.</text>
</comment>
<feature type="domain" description="Tyrosine-protein phosphatase" evidence="7">
    <location>
        <begin position="207"/>
        <end position="363"/>
    </location>
</feature>
<dbReference type="InterPro" id="IPR029021">
    <property type="entry name" value="Prot-tyrosine_phosphatase-like"/>
</dbReference>
<dbReference type="PROSITE" id="PS00383">
    <property type="entry name" value="TYR_PHOSPHATASE_1"/>
    <property type="match status" value="1"/>
</dbReference>